<dbReference type="OrthoDB" id="10546548at2759"/>
<gene>
    <name evidence="1" type="ORF">ZOSMA_524G00020</name>
</gene>
<proteinExistence type="predicted"/>
<reference evidence="2" key="1">
    <citation type="journal article" date="2016" name="Nature">
        <title>The genome of the seagrass Zostera marina reveals angiosperm adaptation to the sea.</title>
        <authorList>
            <person name="Olsen J.L."/>
            <person name="Rouze P."/>
            <person name="Verhelst B."/>
            <person name="Lin Y.-C."/>
            <person name="Bayer T."/>
            <person name="Collen J."/>
            <person name="Dattolo E."/>
            <person name="De Paoli E."/>
            <person name="Dittami S."/>
            <person name="Maumus F."/>
            <person name="Michel G."/>
            <person name="Kersting A."/>
            <person name="Lauritano C."/>
            <person name="Lohaus R."/>
            <person name="Toepel M."/>
            <person name="Tonon T."/>
            <person name="Vanneste K."/>
            <person name="Amirebrahimi M."/>
            <person name="Brakel J."/>
            <person name="Bostroem C."/>
            <person name="Chovatia M."/>
            <person name="Grimwood J."/>
            <person name="Jenkins J.W."/>
            <person name="Jueterbock A."/>
            <person name="Mraz A."/>
            <person name="Stam W.T."/>
            <person name="Tice H."/>
            <person name="Bornberg-Bauer E."/>
            <person name="Green P.J."/>
            <person name="Pearson G.A."/>
            <person name="Procaccini G."/>
            <person name="Duarte C.M."/>
            <person name="Schmutz J."/>
            <person name="Reusch T.B.H."/>
            <person name="Van de Peer Y."/>
        </authorList>
    </citation>
    <scope>NUCLEOTIDE SEQUENCE [LARGE SCALE GENOMIC DNA]</scope>
    <source>
        <strain evidence="2">cv. Finnish</strain>
    </source>
</reference>
<keyword evidence="2" id="KW-1185">Reference proteome</keyword>
<evidence type="ECO:0000313" key="2">
    <source>
        <dbReference type="Proteomes" id="UP000036987"/>
    </source>
</evidence>
<dbReference type="EMBL" id="LFYR01001477">
    <property type="protein sequence ID" value="KMZ61500.1"/>
    <property type="molecule type" value="Genomic_DNA"/>
</dbReference>
<evidence type="ECO:0000313" key="1">
    <source>
        <dbReference type="EMBL" id="KMZ61500.1"/>
    </source>
</evidence>
<protein>
    <submittedName>
        <fullName evidence="1">Uncharacterized protein</fullName>
    </submittedName>
</protein>
<dbReference type="Proteomes" id="UP000036987">
    <property type="component" value="Unassembled WGS sequence"/>
</dbReference>
<dbReference type="AlphaFoldDB" id="A0A0K9NZW8"/>
<name>A0A0K9NZW8_ZOSMR</name>
<accession>A0A0K9NZW8</accession>
<comment type="caution">
    <text evidence="1">The sequence shown here is derived from an EMBL/GenBank/DDBJ whole genome shotgun (WGS) entry which is preliminary data.</text>
</comment>
<sequence length="82" mass="8769">MMKISSSSSMYPMSPISPGWFLGSVTEVSVSKNLSRAFRTTQLHDPDLVGKGNLAKLRHMESTGPASVIPYPCPSFAVGIIA</sequence>
<organism evidence="1 2">
    <name type="scientific">Zostera marina</name>
    <name type="common">Eelgrass</name>
    <dbReference type="NCBI Taxonomy" id="29655"/>
    <lineage>
        <taxon>Eukaryota</taxon>
        <taxon>Viridiplantae</taxon>
        <taxon>Streptophyta</taxon>
        <taxon>Embryophyta</taxon>
        <taxon>Tracheophyta</taxon>
        <taxon>Spermatophyta</taxon>
        <taxon>Magnoliopsida</taxon>
        <taxon>Liliopsida</taxon>
        <taxon>Zosteraceae</taxon>
        <taxon>Zostera</taxon>
    </lineage>
</organism>